<keyword evidence="3" id="KW-1185">Reference proteome</keyword>
<keyword evidence="1" id="KW-1133">Transmembrane helix</keyword>
<dbReference type="AlphaFoldDB" id="A0A8J2YNA7"/>
<dbReference type="PANTHER" id="PTHR34703">
    <property type="entry name" value="ANTIPORTER SUBUNIT MNHG2-RELATED"/>
    <property type="match status" value="1"/>
</dbReference>
<proteinExistence type="predicted"/>
<feature type="transmembrane region" description="Helical" evidence="1">
    <location>
        <begin position="48"/>
        <end position="68"/>
    </location>
</feature>
<accession>A0A8J2YNA7</accession>
<name>A0A8J2YNA7_9RHOB</name>
<keyword evidence="1" id="KW-0472">Membrane</keyword>
<evidence type="ECO:0000313" key="2">
    <source>
        <dbReference type="EMBL" id="GGE54228.1"/>
    </source>
</evidence>
<sequence>MNDLSALPLWAAILIALLLVAGSTLTLLGAVGLLRLRSFYERLHAPTLGTSGGVLLVLIASMLCFTVLQQRLVVHEVLIFIFITLTTPVTLMLLGRAALYRDRTEGNDGVPAFEPEEIVSEADQ</sequence>
<feature type="transmembrane region" description="Helical" evidence="1">
    <location>
        <begin position="12"/>
        <end position="36"/>
    </location>
</feature>
<reference evidence="2" key="1">
    <citation type="journal article" date="2014" name="Int. J. Syst. Evol. Microbiol.">
        <title>Complete genome sequence of Corynebacterium casei LMG S-19264T (=DSM 44701T), isolated from a smear-ripened cheese.</title>
        <authorList>
            <consortium name="US DOE Joint Genome Institute (JGI-PGF)"/>
            <person name="Walter F."/>
            <person name="Albersmeier A."/>
            <person name="Kalinowski J."/>
            <person name="Ruckert C."/>
        </authorList>
    </citation>
    <scope>NUCLEOTIDE SEQUENCE</scope>
    <source>
        <strain evidence="2">CCM 7684</strain>
    </source>
</reference>
<organism evidence="2 3">
    <name type="scientific">Agaricicola taiwanensis</name>
    <dbReference type="NCBI Taxonomy" id="591372"/>
    <lineage>
        <taxon>Bacteria</taxon>
        <taxon>Pseudomonadati</taxon>
        <taxon>Pseudomonadota</taxon>
        <taxon>Alphaproteobacteria</taxon>
        <taxon>Rhodobacterales</taxon>
        <taxon>Paracoccaceae</taxon>
        <taxon>Agaricicola</taxon>
    </lineage>
</organism>
<dbReference type="NCBIfam" id="TIGR01300">
    <property type="entry name" value="CPA3_mnhG_phaG"/>
    <property type="match status" value="1"/>
</dbReference>
<keyword evidence="1" id="KW-0812">Transmembrane</keyword>
<dbReference type="Pfam" id="PF03334">
    <property type="entry name" value="PhaG_MnhG_YufB"/>
    <property type="match status" value="1"/>
</dbReference>
<gene>
    <name evidence="2" type="primary">phaG</name>
    <name evidence="2" type="ORF">GCM10007276_34120</name>
</gene>
<dbReference type="Proteomes" id="UP000602745">
    <property type="component" value="Unassembled WGS sequence"/>
</dbReference>
<evidence type="ECO:0000256" key="1">
    <source>
        <dbReference type="SAM" id="Phobius"/>
    </source>
</evidence>
<dbReference type="EMBL" id="BMCP01000007">
    <property type="protein sequence ID" value="GGE54228.1"/>
    <property type="molecule type" value="Genomic_DNA"/>
</dbReference>
<dbReference type="InterPro" id="IPR005133">
    <property type="entry name" value="PhaG_MnhG_YufB"/>
</dbReference>
<dbReference type="RefSeq" id="WP_188411037.1">
    <property type="nucleotide sequence ID" value="NZ_BMCP01000007.1"/>
</dbReference>
<reference evidence="2" key="2">
    <citation type="submission" date="2020-09" db="EMBL/GenBank/DDBJ databases">
        <authorList>
            <person name="Sun Q."/>
            <person name="Sedlacek I."/>
        </authorList>
    </citation>
    <scope>NUCLEOTIDE SEQUENCE</scope>
    <source>
        <strain evidence="2">CCM 7684</strain>
    </source>
</reference>
<evidence type="ECO:0000313" key="3">
    <source>
        <dbReference type="Proteomes" id="UP000602745"/>
    </source>
</evidence>
<feature type="transmembrane region" description="Helical" evidence="1">
    <location>
        <begin position="74"/>
        <end position="94"/>
    </location>
</feature>
<protein>
    <submittedName>
        <fullName evidence="2">Putative K(+)/H(+) antiporter subunit G</fullName>
    </submittedName>
</protein>
<dbReference type="PANTHER" id="PTHR34703:SF1">
    <property type="entry name" value="ANTIPORTER SUBUNIT MNHG2-RELATED"/>
    <property type="match status" value="1"/>
</dbReference>
<comment type="caution">
    <text evidence="2">The sequence shown here is derived from an EMBL/GenBank/DDBJ whole genome shotgun (WGS) entry which is preliminary data.</text>
</comment>
<dbReference type="GO" id="GO:0015385">
    <property type="term" value="F:sodium:proton antiporter activity"/>
    <property type="evidence" value="ECO:0007669"/>
    <property type="project" value="TreeGrafter"/>
</dbReference>